<name>A0A553WKB5_9SPHN</name>
<proteinExistence type="predicted"/>
<dbReference type="AlphaFoldDB" id="A0A553WKB5"/>
<dbReference type="OrthoDB" id="7451367at2"/>
<dbReference type="RefSeq" id="WP_143776010.1">
    <property type="nucleotide sequence ID" value="NZ_VKKU01000001.1"/>
</dbReference>
<comment type="caution">
    <text evidence="1">The sequence shown here is derived from an EMBL/GenBank/DDBJ whole genome shotgun (WGS) entry which is preliminary data.</text>
</comment>
<evidence type="ECO:0000313" key="2">
    <source>
        <dbReference type="Proteomes" id="UP000320160"/>
    </source>
</evidence>
<organism evidence="1 2">
    <name type="scientific">Sphingorhabdus contaminans</name>
    <dbReference type="NCBI Taxonomy" id="1343899"/>
    <lineage>
        <taxon>Bacteria</taxon>
        <taxon>Pseudomonadati</taxon>
        <taxon>Pseudomonadota</taxon>
        <taxon>Alphaproteobacteria</taxon>
        <taxon>Sphingomonadales</taxon>
        <taxon>Sphingomonadaceae</taxon>
        <taxon>Sphingorhabdus</taxon>
    </lineage>
</organism>
<reference evidence="1 2" key="1">
    <citation type="submission" date="2019-07" db="EMBL/GenBank/DDBJ databases">
        <authorList>
            <person name="Park M."/>
        </authorList>
    </citation>
    <scope>NUCLEOTIDE SEQUENCE [LARGE SCALE GENOMIC DNA]</scope>
    <source>
        <strain evidence="1 2">KCTC32445</strain>
    </source>
</reference>
<dbReference type="EMBL" id="VKKU01000001">
    <property type="protein sequence ID" value="TSB05094.1"/>
    <property type="molecule type" value="Genomic_DNA"/>
</dbReference>
<evidence type="ECO:0000313" key="1">
    <source>
        <dbReference type="EMBL" id="TSB05094.1"/>
    </source>
</evidence>
<dbReference type="Proteomes" id="UP000320160">
    <property type="component" value="Unassembled WGS sequence"/>
</dbReference>
<keyword evidence="2" id="KW-1185">Reference proteome</keyword>
<sequence>MFLPLYVEPRDVVEAEALIDQFGKTAGLEAADRAEASRNVGNHLHYCRWRQIERLIIMLSIETTLGTIH</sequence>
<protein>
    <submittedName>
        <fullName evidence="1">Uncharacterized protein</fullName>
    </submittedName>
</protein>
<gene>
    <name evidence="1" type="ORF">FOM92_06870</name>
</gene>
<accession>A0A553WKB5</accession>